<dbReference type="Proteomes" id="UP000886724">
    <property type="component" value="Unassembled WGS sequence"/>
</dbReference>
<reference evidence="1" key="1">
    <citation type="journal article" date="2021" name="PeerJ">
        <title>Extensive microbial diversity within the chicken gut microbiome revealed by metagenomics and culture.</title>
        <authorList>
            <person name="Gilroy R."/>
            <person name="Ravi A."/>
            <person name="Getino M."/>
            <person name="Pursley I."/>
            <person name="Horton D.L."/>
            <person name="Alikhan N.F."/>
            <person name="Baker D."/>
            <person name="Gharbi K."/>
            <person name="Hall N."/>
            <person name="Watson M."/>
            <person name="Adriaenssens E.M."/>
            <person name="Foster-Nyarko E."/>
            <person name="Jarju S."/>
            <person name="Secka A."/>
            <person name="Antonio M."/>
            <person name="Oren A."/>
            <person name="Chaudhuri R.R."/>
            <person name="La Ragione R."/>
            <person name="Hildebrand F."/>
            <person name="Pallen M.J."/>
        </authorList>
    </citation>
    <scope>NUCLEOTIDE SEQUENCE</scope>
    <source>
        <strain evidence="1">ChiGjej1B1-14440</strain>
    </source>
</reference>
<protein>
    <submittedName>
        <fullName evidence="1">Cyclic-di-AMP receptor</fullName>
    </submittedName>
</protein>
<comment type="caution">
    <text evidence="1">The sequence shown here is derived from an EMBL/GenBank/DDBJ whole genome shotgun (WGS) entry which is preliminary data.</text>
</comment>
<dbReference type="InterPro" id="IPR010375">
    <property type="entry name" value="CdAMP_rec"/>
</dbReference>
<accession>A0A9D2BLG1</accession>
<dbReference type="Gene3D" id="3.30.70.120">
    <property type="match status" value="1"/>
</dbReference>
<organism evidence="1 2">
    <name type="scientific">Candidatus Erysipelatoclostridium merdavium</name>
    <dbReference type="NCBI Taxonomy" id="2838566"/>
    <lineage>
        <taxon>Bacteria</taxon>
        <taxon>Bacillati</taxon>
        <taxon>Bacillota</taxon>
        <taxon>Erysipelotrichia</taxon>
        <taxon>Erysipelotrichales</taxon>
        <taxon>Erysipelotrichales incertae sedis</taxon>
    </lineage>
</organism>
<dbReference type="AlphaFoldDB" id="A0A9D2BLG1"/>
<dbReference type="PANTHER" id="PTHR38456:SF1">
    <property type="entry name" value="CYCLIC DI-AMP RECEPTOR A"/>
    <property type="match status" value="1"/>
</dbReference>
<reference evidence="1" key="2">
    <citation type="submission" date="2021-04" db="EMBL/GenBank/DDBJ databases">
        <authorList>
            <person name="Gilroy R."/>
        </authorList>
    </citation>
    <scope>NUCLEOTIDE SEQUENCE</scope>
    <source>
        <strain evidence="1">ChiGjej1B1-14440</strain>
    </source>
</reference>
<dbReference type="InterPro" id="IPR015867">
    <property type="entry name" value="N-reg_PII/ATP_PRibTrfase_C"/>
</dbReference>
<dbReference type="InterPro" id="IPR011322">
    <property type="entry name" value="N-reg_PII-like_a/b"/>
</dbReference>
<dbReference type="SUPFAM" id="SSF54913">
    <property type="entry name" value="GlnB-like"/>
    <property type="match status" value="1"/>
</dbReference>
<dbReference type="EMBL" id="DXET01000019">
    <property type="protein sequence ID" value="HIX80471.1"/>
    <property type="molecule type" value="Genomic_DNA"/>
</dbReference>
<evidence type="ECO:0000313" key="2">
    <source>
        <dbReference type="Proteomes" id="UP000886724"/>
    </source>
</evidence>
<name>A0A9D2BLG1_9FIRM</name>
<gene>
    <name evidence="1" type="ORF">H9980_00640</name>
</gene>
<dbReference type="PANTHER" id="PTHR38456">
    <property type="entry name" value="CYCLIC DI-AMP RECEPTOR A"/>
    <property type="match status" value="1"/>
</dbReference>
<sequence length="108" mass="11780">MKLIIAIVNSDDSSAVQGALTENGYFVTKLSTTGGFLKKGNTTFFVGTNDDKVEDCISIIKAHSKKRVEKEPTVPPTEMGEFFTPIMVDVLVGGATVFVLNIDQFEKF</sequence>
<dbReference type="Pfam" id="PF06153">
    <property type="entry name" value="CdAMP_rec"/>
    <property type="match status" value="1"/>
</dbReference>
<proteinExistence type="predicted"/>
<keyword evidence="1" id="KW-0675">Receptor</keyword>
<evidence type="ECO:0000313" key="1">
    <source>
        <dbReference type="EMBL" id="HIX80471.1"/>
    </source>
</evidence>